<organism evidence="1 2">
    <name type="scientific">Wenxinia marina DSM 24838</name>
    <dbReference type="NCBI Taxonomy" id="1123501"/>
    <lineage>
        <taxon>Bacteria</taxon>
        <taxon>Pseudomonadati</taxon>
        <taxon>Pseudomonadota</taxon>
        <taxon>Alphaproteobacteria</taxon>
        <taxon>Rhodobacterales</taxon>
        <taxon>Roseobacteraceae</taxon>
        <taxon>Wenxinia</taxon>
    </lineage>
</organism>
<sequence>MDVEYDEDKRRRILAERGLDVALAAEIWEGPHLDFPDMRQDYRENRIVTVGYIGARLAIVVWTERGSRRRVISMRKANEREKRKYAPDLAGRD</sequence>
<dbReference type="EMBL" id="AONG01000013">
    <property type="protein sequence ID" value="KIQ68510.1"/>
    <property type="molecule type" value="Genomic_DNA"/>
</dbReference>
<dbReference type="AlphaFoldDB" id="A0A0D0NJK2"/>
<dbReference type="Pfam" id="PF04365">
    <property type="entry name" value="BrnT_toxin"/>
    <property type="match status" value="1"/>
</dbReference>
<dbReference type="Proteomes" id="UP000035100">
    <property type="component" value="Unassembled WGS sequence"/>
</dbReference>
<dbReference type="STRING" id="1123501.Wenmar_02781"/>
<reference evidence="1 2" key="1">
    <citation type="submission" date="2013-01" db="EMBL/GenBank/DDBJ databases">
        <authorList>
            <person name="Fiebig A."/>
            <person name="Goeker M."/>
            <person name="Klenk H.-P.P."/>
        </authorList>
    </citation>
    <scope>NUCLEOTIDE SEQUENCE [LARGE SCALE GENOMIC DNA]</scope>
    <source>
        <strain evidence="1 2">DSM 24838</strain>
    </source>
</reference>
<dbReference type="InterPro" id="IPR038573">
    <property type="entry name" value="BrnT_sf"/>
</dbReference>
<gene>
    <name evidence="1" type="ORF">Wenmar_02781</name>
</gene>
<dbReference type="OrthoDB" id="839663at2"/>
<dbReference type="RefSeq" id="WP_018303985.1">
    <property type="nucleotide sequence ID" value="NZ_KB902310.1"/>
</dbReference>
<dbReference type="InterPro" id="IPR007460">
    <property type="entry name" value="BrnT_toxin"/>
</dbReference>
<evidence type="ECO:0000313" key="2">
    <source>
        <dbReference type="Proteomes" id="UP000035100"/>
    </source>
</evidence>
<accession>A0A0D0NJK2</accession>
<name>A0A0D0NJK2_9RHOB</name>
<comment type="caution">
    <text evidence="1">The sequence shown here is derived from an EMBL/GenBank/DDBJ whole genome shotgun (WGS) entry which is preliminary data.</text>
</comment>
<dbReference type="Gene3D" id="3.10.450.530">
    <property type="entry name" value="Ribonuclease toxin, BrnT, of type II toxin-antitoxin system"/>
    <property type="match status" value="1"/>
</dbReference>
<evidence type="ECO:0008006" key="3">
    <source>
        <dbReference type="Google" id="ProtNLM"/>
    </source>
</evidence>
<evidence type="ECO:0000313" key="1">
    <source>
        <dbReference type="EMBL" id="KIQ68510.1"/>
    </source>
</evidence>
<keyword evidence="2" id="KW-1185">Reference proteome</keyword>
<protein>
    <recommendedName>
        <fullName evidence="3">BrnT family toxin</fullName>
    </recommendedName>
</protein>
<proteinExistence type="predicted"/>